<dbReference type="PANTHER" id="PTHR47916:SF4">
    <property type="entry name" value="FRUCTOSE-BISPHOSPHATE ALDOLASE CLASS 1"/>
    <property type="match status" value="1"/>
</dbReference>
<reference evidence="4 5" key="1">
    <citation type="submission" date="2017-09" db="EMBL/GenBank/DDBJ databases">
        <title>Depth-based differentiation of microbial function through sediment-hosted aquifers and enrichment of novel symbionts in the deep terrestrial subsurface.</title>
        <authorList>
            <person name="Probst A.J."/>
            <person name="Ladd B."/>
            <person name="Jarett J.K."/>
            <person name="Geller-Mcgrath D.E."/>
            <person name="Sieber C.M."/>
            <person name="Emerson J.B."/>
            <person name="Anantharaman K."/>
            <person name="Thomas B.C."/>
            <person name="Malmstrom R."/>
            <person name="Stieglmeier M."/>
            <person name="Klingl A."/>
            <person name="Woyke T."/>
            <person name="Ryan C.M."/>
            <person name="Banfield J.F."/>
        </authorList>
    </citation>
    <scope>NUCLEOTIDE SEQUENCE [LARGE SCALE GENOMIC DNA]</scope>
    <source>
        <strain evidence="4">CG10_big_fil_rev_8_21_14_0_10_32_10</strain>
    </source>
</reference>
<dbReference type="SUPFAM" id="SSF51569">
    <property type="entry name" value="Aldolase"/>
    <property type="match status" value="1"/>
</dbReference>
<gene>
    <name evidence="4" type="ORF">COV24_02700</name>
</gene>
<comment type="caution">
    <text evidence="4">The sequence shown here is derived from an EMBL/GenBank/DDBJ whole genome shotgun (WGS) entry which is preliminary data.</text>
</comment>
<dbReference type="GO" id="GO:0004332">
    <property type="term" value="F:fructose-bisphosphate aldolase activity"/>
    <property type="evidence" value="ECO:0007669"/>
    <property type="project" value="UniProtKB-EC"/>
</dbReference>
<evidence type="ECO:0000256" key="2">
    <source>
        <dbReference type="ARBA" id="ARBA00023270"/>
    </source>
</evidence>
<evidence type="ECO:0000313" key="4">
    <source>
        <dbReference type="EMBL" id="PIR43426.1"/>
    </source>
</evidence>
<evidence type="ECO:0000313" key="5">
    <source>
        <dbReference type="Proteomes" id="UP000230214"/>
    </source>
</evidence>
<protein>
    <recommendedName>
        <fullName evidence="1">fructose-bisphosphate aldolase</fullName>
        <ecNumber evidence="1">4.1.2.13</ecNumber>
    </recommendedName>
</protein>
<dbReference type="Pfam" id="PF01791">
    <property type="entry name" value="DeoC"/>
    <property type="match status" value="1"/>
</dbReference>
<dbReference type="InterPro" id="IPR050456">
    <property type="entry name" value="DeoC/FbaB_aldolase"/>
</dbReference>
<comment type="similarity">
    <text evidence="3">Belongs to the DeoC/FbaB aldolase family. FbaB subfamily.</text>
</comment>
<dbReference type="InterPro" id="IPR002915">
    <property type="entry name" value="DeoC/FbaB/LacD_aldolase"/>
</dbReference>
<dbReference type="EMBL" id="PCXU01000024">
    <property type="protein sequence ID" value="PIR43426.1"/>
    <property type="molecule type" value="Genomic_DNA"/>
</dbReference>
<dbReference type="EC" id="4.1.2.13" evidence="1"/>
<sequence>MPENIKVPLNVDATNKSLFINNYSNLTHGSGNLFLVAGDQRVEHLITSFLGEGISPDDLNPEHYFKIAKNSNIGAFSTQVGYLTTYGMDYKEVPYIVKLNSISKVTKEGYGYSFSRKWVDVAKIKELKEKNNLNILGIGYTLYMGIKNESKMLAETSKVINKSHSLGFPVVLWIYPKGNAVKNETDPILVKTAANIGGALGADFIKINAPDEFDTNMANLGDAVVAAGRSKVIVAGGKYVDPEEYLQTTDLQLKNAKTYGVAVGRNIHQKSYIDAVKFCNAIYSLVVEKKELSTILKEYKSIQSIV</sequence>
<proteinExistence type="inferred from homology"/>
<dbReference type="PANTHER" id="PTHR47916">
    <property type="entry name" value="FRUCTOSE-BISPHOSPHATE ALDOLASE CLASS 1"/>
    <property type="match status" value="1"/>
</dbReference>
<evidence type="ECO:0000256" key="3">
    <source>
        <dbReference type="ARBA" id="ARBA00049653"/>
    </source>
</evidence>
<dbReference type="Gene3D" id="3.20.20.70">
    <property type="entry name" value="Aldolase class I"/>
    <property type="match status" value="1"/>
</dbReference>
<dbReference type="AlphaFoldDB" id="A0A2H0RAP7"/>
<keyword evidence="2" id="KW-0704">Schiff base</keyword>
<name>A0A2H0RAP7_UNCKA</name>
<dbReference type="Proteomes" id="UP000230214">
    <property type="component" value="Unassembled WGS sequence"/>
</dbReference>
<dbReference type="InterPro" id="IPR013785">
    <property type="entry name" value="Aldolase_TIM"/>
</dbReference>
<organism evidence="4 5">
    <name type="scientific">candidate division WWE3 bacterium CG10_big_fil_rev_8_21_14_0_10_32_10</name>
    <dbReference type="NCBI Taxonomy" id="1975090"/>
    <lineage>
        <taxon>Bacteria</taxon>
        <taxon>Katanobacteria</taxon>
    </lineage>
</organism>
<evidence type="ECO:0000256" key="1">
    <source>
        <dbReference type="ARBA" id="ARBA00013068"/>
    </source>
</evidence>
<accession>A0A2H0RAP7</accession>
<dbReference type="SMART" id="SM01133">
    <property type="entry name" value="DeoC"/>
    <property type="match status" value="1"/>
</dbReference>